<evidence type="ECO:0000313" key="1">
    <source>
        <dbReference type="EMBL" id="KAK6920544.1"/>
    </source>
</evidence>
<organism evidence="1 2">
    <name type="scientific">Dillenia turbinata</name>
    <dbReference type="NCBI Taxonomy" id="194707"/>
    <lineage>
        <taxon>Eukaryota</taxon>
        <taxon>Viridiplantae</taxon>
        <taxon>Streptophyta</taxon>
        <taxon>Embryophyta</taxon>
        <taxon>Tracheophyta</taxon>
        <taxon>Spermatophyta</taxon>
        <taxon>Magnoliopsida</taxon>
        <taxon>eudicotyledons</taxon>
        <taxon>Gunneridae</taxon>
        <taxon>Pentapetalae</taxon>
        <taxon>Dilleniales</taxon>
        <taxon>Dilleniaceae</taxon>
        <taxon>Dillenia</taxon>
    </lineage>
</organism>
<protein>
    <submittedName>
        <fullName evidence="1">Uncharacterized protein</fullName>
    </submittedName>
</protein>
<keyword evidence="2" id="KW-1185">Reference proteome</keyword>
<accession>A0AAN8UTX0</accession>
<gene>
    <name evidence="1" type="ORF">RJ641_014222</name>
</gene>
<dbReference type="Proteomes" id="UP001370490">
    <property type="component" value="Unassembled WGS sequence"/>
</dbReference>
<sequence length="218" mass="23572">MGAGITILSIETEEEILHIPTCASSLHGLLSLNNQALAVSQAHKHGSPGGGALFIWALNKVLFASSADGRIFANMLDLGLTKDPFVVAEDQSTSHVLNGHNFPSVIVAFDVMLPRIKLETFFHWTSLSNEEISSKLYGIILQLVNAGKTANLVVIPQSSLLSARNHHKMSPHFHVTCLEKYPELDESSMGMITLPLSHCPLNNDSTAASQSTLSTPDY</sequence>
<dbReference type="EMBL" id="JBAMMX010000020">
    <property type="protein sequence ID" value="KAK6920544.1"/>
    <property type="molecule type" value="Genomic_DNA"/>
</dbReference>
<dbReference type="AlphaFoldDB" id="A0AAN8UTX0"/>
<reference evidence="1 2" key="1">
    <citation type="submission" date="2023-12" db="EMBL/GenBank/DDBJ databases">
        <title>A high-quality genome assembly for Dillenia turbinata (Dilleniales).</title>
        <authorList>
            <person name="Chanderbali A."/>
        </authorList>
    </citation>
    <scope>NUCLEOTIDE SEQUENCE [LARGE SCALE GENOMIC DNA]</scope>
    <source>
        <strain evidence="1">LSX21</strain>
        <tissue evidence="1">Leaf</tissue>
    </source>
</reference>
<proteinExistence type="predicted"/>
<comment type="caution">
    <text evidence="1">The sequence shown here is derived from an EMBL/GenBank/DDBJ whole genome shotgun (WGS) entry which is preliminary data.</text>
</comment>
<evidence type="ECO:0000313" key="2">
    <source>
        <dbReference type="Proteomes" id="UP001370490"/>
    </source>
</evidence>
<name>A0AAN8UTX0_9MAGN</name>